<gene>
    <name evidence="3" type="ORF">BT96DRAFT_991047</name>
</gene>
<dbReference type="SUPFAM" id="SSF53474">
    <property type="entry name" value="alpha/beta-Hydrolases"/>
    <property type="match status" value="1"/>
</dbReference>
<dbReference type="Proteomes" id="UP000799118">
    <property type="component" value="Unassembled WGS sequence"/>
</dbReference>
<sequence>MTSKPVEIPFKQADGLDIYMDVFLSPTASAENPAPILLWWHGGGLLQASIYGTRKGVPPHLRSAPAKHNVTFVSADYRLAPQFRLPTILSDCADAIKFLHTKEFQTATNGRADASRVILSGNSAGGWLSLLCANGIGFDAAGLPKPPTVQGNAAINPITDLEDPFWKVAQRPLPFLNRVIAKQEVQPFIDPTDLGSRVSFTALDSPRSEFYHYMLQEAILADLLLFGTNISPNSFSVAPFLKAHALPNTIVPTYIVHIDGDTEVHVRQSQDVADALKDLQESAEIDYEYEEIHGVDHFFDFNPECGMEKMYEFIERVQGGLKKIFYYTKLKNILRASEEQPPTHATPRDV</sequence>
<evidence type="ECO:0000313" key="4">
    <source>
        <dbReference type="Proteomes" id="UP000799118"/>
    </source>
</evidence>
<evidence type="ECO:0000256" key="1">
    <source>
        <dbReference type="ARBA" id="ARBA00022801"/>
    </source>
</evidence>
<keyword evidence="1" id="KW-0378">Hydrolase</keyword>
<dbReference type="AlphaFoldDB" id="A0A6A4I110"/>
<dbReference type="InterPro" id="IPR050300">
    <property type="entry name" value="GDXG_lipolytic_enzyme"/>
</dbReference>
<dbReference type="GO" id="GO:0016787">
    <property type="term" value="F:hydrolase activity"/>
    <property type="evidence" value="ECO:0007669"/>
    <property type="project" value="UniProtKB-KW"/>
</dbReference>
<dbReference type="InterPro" id="IPR029058">
    <property type="entry name" value="AB_hydrolase_fold"/>
</dbReference>
<evidence type="ECO:0000313" key="3">
    <source>
        <dbReference type="EMBL" id="KAE9402604.1"/>
    </source>
</evidence>
<dbReference type="PANTHER" id="PTHR48081:SF3">
    <property type="entry name" value="ALPHA_BETA HYDROLASE FOLD-3 DOMAIN-CONTAINING PROTEIN"/>
    <property type="match status" value="1"/>
</dbReference>
<dbReference type="EMBL" id="ML769433">
    <property type="protein sequence ID" value="KAE9402604.1"/>
    <property type="molecule type" value="Genomic_DNA"/>
</dbReference>
<reference evidence="3" key="1">
    <citation type="journal article" date="2019" name="Environ. Microbiol.">
        <title>Fungal ecological strategies reflected in gene transcription - a case study of two litter decomposers.</title>
        <authorList>
            <person name="Barbi F."/>
            <person name="Kohler A."/>
            <person name="Barry K."/>
            <person name="Baskaran P."/>
            <person name="Daum C."/>
            <person name="Fauchery L."/>
            <person name="Ihrmark K."/>
            <person name="Kuo A."/>
            <person name="LaButti K."/>
            <person name="Lipzen A."/>
            <person name="Morin E."/>
            <person name="Grigoriev I.V."/>
            <person name="Henrissat B."/>
            <person name="Lindahl B."/>
            <person name="Martin F."/>
        </authorList>
    </citation>
    <scope>NUCLEOTIDE SEQUENCE</scope>
    <source>
        <strain evidence="3">JB14</strain>
    </source>
</reference>
<dbReference type="Pfam" id="PF07859">
    <property type="entry name" value="Abhydrolase_3"/>
    <property type="match status" value="1"/>
</dbReference>
<proteinExistence type="predicted"/>
<keyword evidence="4" id="KW-1185">Reference proteome</keyword>
<evidence type="ECO:0000259" key="2">
    <source>
        <dbReference type="Pfam" id="PF07859"/>
    </source>
</evidence>
<feature type="domain" description="Alpha/beta hydrolase fold-3" evidence="2">
    <location>
        <begin position="37"/>
        <end position="163"/>
    </location>
</feature>
<dbReference type="PANTHER" id="PTHR48081">
    <property type="entry name" value="AB HYDROLASE SUPERFAMILY PROTEIN C4A8.06C"/>
    <property type="match status" value="1"/>
</dbReference>
<dbReference type="Gene3D" id="3.40.50.1820">
    <property type="entry name" value="alpha/beta hydrolase"/>
    <property type="match status" value="1"/>
</dbReference>
<organism evidence="3 4">
    <name type="scientific">Gymnopus androsaceus JB14</name>
    <dbReference type="NCBI Taxonomy" id="1447944"/>
    <lineage>
        <taxon>Eukaryota</taxon>
        <taxon>Fungi</taxon>
        <taxon>Dikarya</taxon>
        <taxon>Basidiomycota</taxon>
        <taxon>Agaricomycotina</taxon>
        <taxon>Agaricomycetes</taxon>
        <taxon>Agaricomycetidae</taxon>
        <taxon>Agaricales</taxon>
        <taxon>Marasmiineae</taxon>
        <taxon>Omphalotaceae</taxon>
        <taxon>Gymnopus</taxon>
    </lineage>
</organism>
<dbReference type="InterPro" id="IPR013094">
    <property type="entry name" value="AB_hydrolase_3"/>
</dbReference>
<name>A0A6A4I110_9AGAR</name>
<protein>
    <submittedName>
        <fullName evidence="3">Alpha/beta-hydrolase</fullName>
    </submittedName>
</protein>
<accession>A0A6A4I110</accession>
<dbReference type="OrthoDB" id="408631at2759"/>